<dbReference type="InterPro" id="IPR027267">
    <property type="entry name" value="AH/BAR_dom_sf"/>
</dbReference>
<dbReference type="GeneTree" id="ENSGT00940000154737"/>
<evidence type="ECO:0000256" key="6">
    <source>
        <dbReference type="ARBA" id="ARBA00022583"/>
    </source>
</evidence>
<dbReference type="STRING" id="30732.ENSOMEP00000026805"/>
<dbReference type="PROSITE" id="PS51021">
    <property type="entry name" value="BAR"/>
    <property type="match status" value="1"/>
</dbReference>
<dbReference type="InterPro" id="IPR050384">
    <property type="entry name" value="Endophilin_SH3RF"/>
</dbReference>
<keyword evidence="7" id="KW-0175">Coiled coil</keyword>
<feature type="region of interest" description="Disordered" evidence="9">
    <location>
        <begin position="243"/>
        <end position="307"/>
    </location>
</feature>
<feature type="region of interest" description="Disordered" evidence="9">
    <location>
        <begin position="1"/>
        <end position="29"/>
    </location>
</feature>
<keyword evidence="6" id="KW-0254">Endocytosis</keyword>
<dbReference type="InterPro" id="IPR004148">
    <property type="entry name" value="BAR_dom"/>
</dbReference>
<evidence type="ECO:0000256" key="8">
    <source>
        <dbReference type="ARBA" id="ARBA00023136"/>
    </source>
</evidence>
<evidence type="ECO:0000259" key="10">
    <source>
        <dbReference type="PROSITE" id="PS51021"/>
    </source>
</evidence>
<evidence type="ECO:0000256" key="3">
    <source>
        <dbReference type="ARBA" id="ARBA00006697"/>
    </source>
</evidence>
<dbReference type="PANTHER" id="PTHR14167">
    <property type="entry name" value="SH3 DOMAIN-CONTAINING"/>
    <property type="match status" value="1"/>
</dbReference>
<keyword evidence="5" id="KW-0963">Cytoplasm</keyword>
<dbReference type="SMART" id="SM00721">
    <property type="entry name" value="BAR"/>
    <property type="match status" value="1"/>
</dbReference>
<sequence>MSVAGLKKQFHKATQKVSEKVGGAEGTKLDDDFKEMEKKVDITSRAVLDIMTKTTEYLQPNPASRAKLSMINTMSKIRGQDKGPGYPQAETILGDAMLKFGRELGEESSFGMALIDAGESIKELGEVKDALDMEVKQNFIDPLQNLHDKDLKEIQHHLKKMEGRRLDFDYKKKRQGKVQDEEIKQALEKFDESKEIAEQSMFNLLESDIEQVSQLAALVQAQLEYHSRAAEILQQLTSKMEDRIKEVSSKPRKEYSPKPRMTLELLPPSESHNGGIHSAKSPGRSPGTEYTPAGQSPATVTTKTRKHNPVTTLSNVKIIRIPPNYTQSVNEFKPFGFTTILCESSFYRSKTFLTLNLLSQKPLG</sequence>
<evidence type="ECO:0000313" key="11">
    <source>
        <dbReference type="Ensembl" id="ENSOMEP00000026805.1"/>
    </source>
</evidence>
<dbReference type="GO" id="GO:0016020">
    <property type="term" value="C:membrane"/>
    <property type="evidence" value="ECO:0007669"/>
    <property type="project" value="UniProtKB-SubCell"/>
</dbReference>
<keyword evidence="8" id="KW-0472">Membrane</keyword>
<dbReference type="GO" id="GO:0016191">
    <property type="term" value="P:synaptic vesicle uncoating"/>
    <property type="evidence" value="ECO:0007669"/>
    <property type="project" value="TreeGrafter"/>
</dbReference>
<feature type="domain" description="BAR" evidence="10">
    <location>
        <begin position="18"/>
        <end position="249"/>
    </location>
</feature>
<dbReference type="Gene3D" id="1.20.1270.60">
    <property type="entry name" value="Arfaptin homology (AH) domain/BAR domain"/>
    <property type="match status" value="1"/>
</dbReference>
<feature type="compositionally biased region" description="Polar residues" evidence="9">
    <location>
        <begin position="293"/>
        <end position="302"/>
    </location>
</feature>
<dbReference type="FunFam" id="1.20.1270.60:FF:000021">
    <property type="entry name" value="Endophilin-A2 isoform 1"/>
    <property type="match status" value="1"/>
</dbReference>
<keyword evidence="12" id="KW-1185">Reference proteome</keyword>
<dbReference type="GO" id="GO:0098793">
    <property type="term" value="C:presynapse"/>
    <property type="evidence" value="ECO:0007669"/>
    <property type="project" value="TreeGrafter"/>
</dbReference>
<dbReference type="AlphaFoldDB" id="A0A3B3DBN9"/>
<evidence type="ECO:0000256" key="5">
    <source>
        <dbReference type="ARBA" id="ARBA00022490"/>
    </source>
</evidence>
<evidence type="ECO:0000313" key="12">
    <source>
        <dbReference type="Proteomes" id="UP000261560"/>
    </source>
</evidence>
<keyword evidence="4" id="KW-0728">SH3 domain</keyword>
<evidence type="ECO:0000256" key="1">
    <source>
        <dbReference type="ARBA" id="ARBA00004170"/>
    </source>
</evidence>
<dbReference type="GO" id="GO:0098978">
    <property type="term" value="C:glutamatergic synapse"/>
    <property type="evidence" value="ECO:0007669"/>
    <property type="project" value="TreeGrafter"/>
</dbReference>
<dbReference type="Ensembl" id="ENSOMET00000003629.1">
    <property type="protein sequence ID" value="ENSOMEP00000026805.1"/>
    <property type="gene ID" value="ENSOMEG00000008882.1"/>
</dbReference>
<accession>A0A3B3DBN9</accession>
<reference evidence="11" key="2">
    <citation type="submission" date="2025-09" db="UniProtKB">
        <authorList>
            <consortium name="Ensembl"/>
        </authorList>
    </citation>
    <scope>IDENTIFICATION</scope>
</reference>
<evidence type="ECO:0000256" key="7">
    <source>
        <dbReference type="ARBA" id="ARBA00023054"/>
    </source>
</evidence>
<dbReference type="PANTHER" id="PTHR14167:SF50">
    <property type="entry name" value="ENDOPHILIN-A1"/>
    <property type="match status" value="1"/>
</dbReference>
<comment type="similarity">
    <text evidence="3">Belongs to the endophilin family.</text>
</comment>
<dbReference type="GO" id="GO:0005737">
    <property type="term" value="C:cytoplasm"/>
    <property type="evidence" value="ECO:0007669"/>
    <property type="project" value="UniProtKB-SubCell"/>
</dbReference>
<dbReference type="Pfam" id="PF03114">
    <property type="entry name" value="BAR"/>
    <property type="match status" value="1"/>
</dbReference>
<evidence type="ECO:0000256" key="4">
    <source>
        <dbReference type="ARBA" id="ARBA00022443"/>
    </source>
</evidence>
<evidence type="ECO:0000256" key="2">
    <source>
        <dbReference type="ARBA" id="ARBA00004496"/>
    </source>
</evidence>
<reference evidence="11" key="1">
    <citation type="submission" date="2025-08" db="UniProtKB">
        <authorList>
            <consortium name="Ensembl"/>
        </authorList>
    </citation>
    <scope>IDENTIFICATION</scope>
</reference>
<protein>
    <submittedName>
        <fullName evidence="11">Endophilin-A1-like</fullName>
    </submittedName>
</protein>
<dbReference type="SUPFAM" id="SSF103657">
    <property type="entry name" value="BAR/IMD domain-like"/>
    <property type="match status" value="1"/>
</dbReference>
<evidence type="ECO:0000256" key="9">
    <source>
        <dbReference type="SAM" id="MobiDB-lite"/>
    </source>
</evidence>
<dbReference type="PaxDb" id="30732-ENSOMEP00000026805"/>
<dbReference type="Proteomes" id="UP000261560">
    <property type="component" value="Unplaced"/>
</dbReference>
<proteinExistence type="inferred from homology"/>
<name>A0A3B3DBN9_ORYME</name>
<organism evidence="11 12">
    <name type="scientific">Oryzias melastigma</name>
    <name type="common">Marine medaka</name>
    <dbReference type="NCBI Taxonomy" id="30732"/>
    <lineage>
        <taxon>Eukaryota</taxon>
        <taxon>Metazoa</taxon>
        <taxon>Chordata</taxon>
        <taxon>Craniata</taxon>
        <taxon>Vertebrata</taxon>
        <taxon>Euteleostomi</taxon>
        <taxon>Actinopterygii</taxon>
        <taxon>Neopterygii</taxon>
        <taxon>Teleostei</taxon>
        <taxon>Neoteleostei</taxon>
        <taxon>Acanthomorphata</taxon>
        <taxon>Ovalentaria</taxon>
        <taxon>Atherinomorphae</taxon>
        <taxon>Beloniformes</taxon>
        <taxon>Adrianichthyidae</taxon>
        <taxon>Oryziinae</taxon>
        <taxon>Oryzias</taxon>
    </lineage>
</organism>
<dbReference type="CDD" id="cd07613">
    <property type="entry name" value="BAR_Endophilin_A1"/>
    <property type="match status" value="1"/>
</dbReference>
<feature type="compositionally biased region" description="Basic and acidic residues" evidence="9">
    <location>
        <begin position="243"/>
        <end position="257"/>
    </location>
</feature>
<comment type="subcellular location">
    <subcellularLocation>
        <location evidence="2">Cytoplasm</location>
    </subcellularLocation>
    <subcellularLocation>
        <location evidence="1">Membrane</location>
        <topology evidence="1">Peripheral membrane protein</topology>
    </subcellularLocation>
</comment>